<protein>
    <submittedName>
        <fullName evidence="2">EndoU domain-containing protein</fullName>
    </submittedName>
</protein>
<organism evidence="2 3">
    <name type="scientific">Paenibacillus rhizoplanae</name>
    <dbReference type="NCBI Taxonomy" id="1917181"/>
    <lineage>
        <taxon>Bacteria</taxon>
        <taxon>Bacillati</taxon>
        <taxon>Bacillota</taxon>
        <taxon>Bacilli</taxon>
        <taxon>Bacillales</taxon>
        <taxon>Paenibacillaceae</taxon>
        <taxon>Paenibacillus</taxon>
    </lineage>
</organism>
<evidence type="ECO:0000259" key="1">
    <source>
        <dbReference type="Pfam" id="PF14436"/>
    </source>
</evidence>
<keyword evidence="3" id="KW-1185">Reference proteome</keyword>
<gene>
    <name evidence="2" type="ORF">ACFSX3_01730</name>
</gene>
<sequence length="135" mass="14802">MKEKILEGQRKIPKNDLIGGHSPSINNANDNFAVEVLSTNADGTKNVVFTKKFPDGNLSKLKKSTLFPDFWSDEQIIMSLTNVGNTPAISTRLRDGATWHRATIDGVEIDVIKVGDNLTSGYPTRKINASRPSGF</sequence>
<dbReference type="InterPro" id="IPR029501">
    <property type="entry name" value="EndoU_bac"/>
</dbReference>
<dbReference type="Pfam" id="PF14436">
    <property type="entry name" value="EndoU_bacteria"/>
    <property type="match status" value="1"/>
</dbReference>
<proteinExistence type="predicted"/>
<reference evidence="3" key="1">
    <citation type="journal article" date="2019" name="Int. J. Syst. Evol. Microbiol.">
        <title>The Global Catalogue of Microorganisms (GCM) 10K type strain sequencing project: providing services to taxonomists for standard genome sequencing and annotation.</title>
        <authorList>
            <consortium name="The Broad Institute Genomics Platform"/>
            <consortium name="The Broad Institute Genome Sequencing Center for Infectious Disease"/>
            <person name="Wu L."/>
            <person name="Ma J."/>
        </authorList>
    </citation>
    <scope>NUCLEOTIDE SEQUENCE [LARGE SCALE GENOMIC DNA]</scope>
    <source>
        <strain evidence="3">CCM 8725</strain>
    </source>
</reference>
<comment type="caution">
    <text evidence="2">The sequence shown here is derived from an EMBL/GenBank/DDBJ whole genome shotgun (WGS) entry which is preliminary data.</text>
</comment>
<evidence type="ECO:0000313" key="3">
    <source>
        <dbReference type="Proteomes" id="UP001597448"/>
    </source>
</evidence>
<dbReference type="Proteomes" id="UP001597448">
    <property type="component" value="Unassembled WGS sequence"/>
</dbReference>
<name>A0ABW5F1Y4_9BACL</name>
<feature type="domain" description="Bacterial EndoU nuclease" evidence="1">
    <location>
        <begin position="2"/>
        <end position="124"/>
    </location>
</feature>
<dbReference type="EMBL" id="JBHUKY010000007">
    <property type="protein sequence ID" value="MFD2408569.1"/>
    <property type="molecule type" value="Genomic_DNA"/>
</dbReference>
<evidence type="ECO:0000313" key="2">
    <source>
        <dbReference type="EMBL" id="MFD2408569.1"/>
    </source>
</evidence>
<accession>A0ABW5F1Y4</accession>
<dbReference type="RefSeq" id="WP_339223579.1">
    <property type="nucleotide sequence ID" value="NZ_JBHUKY010000007.1"/>
</dbReference>